<comment type="caution">
    <text evidence="7">The sequence shown here is derived from an EMBL/GenBank/DDBJ whole genome shotgun (WGS) entry which is preliminary data.</text>
</comment>
<dbReference type="GO" id="GO:0003714">
    <property type="term" value="F:transcription corepressor activity"/>
    <property type="evidence" value="ECO:0007669"/>
    <property type="project" value="InterPro"/>
</dbReference>
<dbReference type="PRINTS" id="PR01875">
    <property type="entry name" value="ETOFAMILY"/>
</dbReference>
<evidence type="ECO:0000256" key="5">
    <source>
        <dbReference type="SAM" id="MobiDB-lite"/>
    </source>
</evidence>
<sequence>MVKVSKLPPFEPRKSHVQCANGPNMPALSWAWSSCMPAFARGAFNRPGGVDNESLRQSATPQMMWNYSMFHVASHFHTHERLHRFMIKTEDDTAAILLEITHLRSCPADMGHDTLPASKFFDPEDKESLGQPPIFAVRYFYEKRMMGSKWRPSNVSTSFLRSSAHNGGLMEVTAASLEEIEFARQELERGTAMLGKTTREGKFNESLLYPVLITKTKEAGKAGYICAYCSAIVSQRLCCSQCKVTFYCGRDCQVKHWKDHKRVCCKATETPGTGDRKSFTFDIEDASLDSVGGPYGLFVNRFGNVSLSGPSEEEGKQARKDLRKQHKGANISKVPDARNVHSDSEFIVKLQPPAKTPTNPGLRQSNPWMCYDGPTRSFQAHIPSTTTGLDEVYALLQRETRPLQGMVPGVIGYKGYFKARWEGSTVRVYYDRVLPFPGW</sequence>
<proteinExistence type="predicted"/>
<accession>K0TPJ8</accession>
<keyword evidence="2 4" id="KW-0863">Zinc-finger</keyword>
<name>K0TPJ8_THAOC</name>
<organism evidence="7 8">
    <name type="scientific">Thalassiosira oceanica</name>
    <name type="common">Marine diatom</name>
    <dbReference type="NCBI Taxonomy" id="159749"/>
    <lineage>
        <taxon>Eukaryota</taxon>
        <taxon>Sar</taxon>
        <taxon>Stramenopiles</taxon>
        <taxon>Ochrophyta</taxon>
        <taxon>Bacillariophyta</taxon>
        <taxon>Coscinodiscophyceae</taxon>
        <taxon>Thalassiosirophycidae</taxon>
        <taxon>Thalassiosirales</taxon>
        <taxon>Thalassiosiraceae</taxon>
        <taxon>Thalassiosira</taxon>
    </lineage>
</organism>
<evidence type="ECO:0000313" key="8">
    <source>
        <dbReference type="Proteomes" id="UP000266841"/>
    </source>
</evidence>
<evidence type="ECO:0000259" key="6">
    <source>
        <dbReference type="PROSITE" id="PS50865"/>
    </source>
</evidence>
<dbReference type="eggNOG" id="ENOG502SCM8">
    <property type="taxonomic scope" value="Eukaryota"/>
</dbReference>
<evidence type="ECO:0000256" key="1">
    <source>
        <dbReference type="ARBA" id="ARBA00022723"/>
    </source>
</evidence>
<dbReference type="PROSITE" id="PS51257">
    <property type="entry name" value="PROKAR_LIPOPROTEIN"/>
    <property type="match status" value="1"/>
</dbReference>
<dbReference type="AlphaFoldDB" id="K0TPJ8"/>
<dbReference type="Pfam" id="PF01753">
    <property type="entry name" value="zf-MYND"/>
    <property type="match status" value="1"/>
</dbReference>
<evidence type="ECO:0000256" key="2">
    <source>
        <dbReference type="ARBA" id="ARBA00022771"/>
    </source>
</evidence>
<dbReference type="GO" id="GO:0008270">
    <property type="term" value="F:zinc ion binding"/>
    <property type="evidence" value="ECO:0007669"/>
    <property type="project" value="UniProtKB-KW"/>
</dbReference>
<keyword evidence="1" id="KW-0479">Metal-binding</keyword>
<dbReference type="EMBL" id="AGNL01003579">
    <property type="protein sequence ID" value="EJK74532.1"/>
    <property type="molecule type" value="Genomic_DNA"/>
</dbReference>
<dbReference type="SUPFAM" id="SSF144232">
    <property type="entry name" value="HIT/MYND zinc finger-like"/>
    <property type="match status" value="1"/>
</dbReference>
<dbReference type="OrthoDB" id="40466at2759"/>
<keyword evidence="8" id="KW-1185">Reference proteome</keyword>
<evidence type="ECO:0000256" key="3">
    <source>
        <dbReference type="ARBA" id="ARBA00022833"/>
    </source>
</evidence>
<gene>
    <name evidence="7" type="ORF">THAOC_03782</name>
</gene>
<reference evidence="7 8" key="1">
    <citation type="journal article" date="2012" name="Genome Biol.">
        <title>Genome and low-iron response of an oceanic diatom adapted to chronic iron limitation.</title>
        <authorList>
            <person name="Lommer M."/>
            <person name="Specht M."/>
            <person name="Roy A.S."/>
            <person name="Kraemer L."/>
            <person name="Andreson R."/>
            <person name="Gutowska M.A."/>
            <person name="Wolf J."/>
            <person name="Bergner S.V."/>
            <person name="Schilhabel M.B."/>
            <person name="Klostermeier U.C."/>
            <person name="Beiko R.G."/>
            <person name="Rosenstiel P."/>
            <person name="Hippler M."/>
            <person name="Laroche J."/>
        </authorList>
    </citation>
    <scope>NUCLEOTIDE SEQUENCE [LARGE SCALE GENOMIC DNA]</scope>
    <source>
        <strain evidence="7 8">CCMP1005</strain>
    </source>
</reference>
<dbReference type="InterPro" id="IPR002893">
    <property type="entry name" value="Znf_MYND"/>
</dbReference>
<dbReference type="OMA" id="ITHGHRE"/>
<feature type="region of interest" description="Disordered" evidence="5">
    <location>
        <begin position="309"/>
        <end position="329"/>
    </location>
</feature>
<dbReference type="Gene3D" id="6.10.140.2220">
    <property type="match status" value="1"/>
</dbReference>
<dbReference type="PROSITE" id="PS50865">
    <property type="entry name" value="ZF_MYND_2"/>
    <property type="match status" value="1"/>
</dbReference>
<feature type="domain" description="MYND-type" evidence="6">
    <location>
        <begin position="226"/>
        <end position="264"/>
    </location>
</feature>
<dbReference type="InterPro" id="IPR013289">
    <property type="entry name" value="CBFA2T1/2/3"/>
</dbReference>
<dbReference type="Proteomes" id="UP000266841">
    <property type="component" value="Unassembled WGS sequence"/>
</dbReference>
<evidence type="ECO:0000313" key="7">
    <source>
        <dbReference type="EMBL" id="EJK74532.1"/>
    </source>
</evidence>
<evidence type="ECO:0000256" key="4">
    <source>
        <dbReference type="PROSITE-ProRule" id="PRU00134"/>
    </source>
</evidence>
<protein>
    <recommendedName>
        <fullName evidence="6">MYND-type domain-containing protein</fullName>
    </recommendedName>
</protein>
<keyword evidence="3" id="KW-0862">Zinc</keyword>